<dbReference type="AlphaFoldDB" id="A0A0A9FT92"/>
<accession>A0A0A9FT92</accession>
<reference evidence="1" key="2">
    <citation type="journal article" date="2015" name="Data Brief">
        <title>Shoot transcriptome of the giant reed, Arundo donax.</title>
        <authorList>
            <person name="Barrero R.A."/>
            <person name="Guerrero F.D."/>
            <person name="Moolhuijzen P."/>
            <person name="Goolsby J.A."/>
            <person name="Tidwell J."/>
            <person name="Bellgard S.E."/>
            <person name="Bellgard M.I."/>
        </authorList>
    </citation>
    <scope>NUCLEOTIDE SEQUENCE</scope>
    <source>
        <tissue evidence="1">Shoot tissue taken approximately 20 cm above the soil surface</tissue>
    </source>
</reference>
<name>A0A0A9FT92_ARUDO</name>
<evidence type="ECO:0000313" key="1">
    <source>
        <dbReference type="EMBL" id="JAE16065.1"/>
    </source>
</evidence>
<proteinExistence type="predicted"/>
<protein>
    <submittedName>
        <fullName evidence="1">Uncharacterized protein</fullName>
    </submittedName>
</protein>
<organism evidence="1">
    <name type="scientific">Arundo donax</name>
    <name type="common">Giant reed</name>
    <name type="synonym">Donax arundinaceus</name>
    <dbReference type="NCBI Taxonomy" id="35708"/>
    <lineage>
        <taxon>Eukaryota</taxon>
        <taxon>Viridiplantae</taxon>
        <taxon>Streptophyta</taxon>
        <taxon>Embryophyta</taxon>
        <taxon>Tracheophyta</taxon>
        <taxon>Spermatophyta</taxon>
        <taxon>Magnoliopsida</taxon>
        <taxon>Liliopsida</taxon>
        <taxon>Poales</taxon>
        <taxon>Poaceae</taxon>
        <taxon>PACMAD clade</taxon>
        <taxon>Arundinoideae</taxon>
        <taxon>Arundineae</taxon>
        <taxon>Arundo</taxon>
    </lineage>
</organism>
<sequence>MLFHKVCQTAQVIQSALSFKYYDAEQT</sequence>
<reference evidence="1" key="1">
    <citation type="submission" date="2014-09" db="EMBL/GenBank/DDBJ databases">
        <authorList>
            <person name="Magalhaes I.L.F."/>
            <person name="Oliveira U."/>
            <person name="Santos F.R."/>
            <person name="Vidigal T.H.D.A."/>
            <person name="Brescovit A.D."/>
            <person name="Santos A.J."/>
        </authorList>
    </citation>
    <scope>NUCLEOTIDE SEQUENCE</scope>
    <source>
        <tissue evidence="1">Shoot tissue taken approximately 20 cm above the soil surface</tissue>
    </source>
</reference>
<dbReference type="EMBL" id="GBRH01181831">
    <property type="protein sequence ID" value="JAE16065.1"/>
    <property type="molecule type" value="Transcribed_RNA"/>
</dbReference>